<reference evidence="2 3" key="1">
    <citation type="journal article" date="2016" name="Nat. Commun.">
        <title>Extremotolerant tardigrade genome and improved radiotolerance of human cultured cells by tardigrade-unique protein.</title>
        <authorList>
            <person name="Hashimoto T."/>
            <person name="Horikawa D.D."/>
            <person name="Saito Y."/>
            <person name="Kuwahara H."/>
            <person name="Kozuka-Hata H."/>
            <person name="Shin-I T."/>
            <person name="Minakuchi Y."/>
            <person name="Ohishi K."/>
            <person name="Motoyama A."/>
            <person name="Aizu T."/>
            <person name="Enomoto A."/>
            <person name="Kondo K."/>
            <person name="Tanaka S."/>
            <person name="Hara Y."/>
            <person name="Koshikawa S."/>
            <person name="Sagara H."/>
            <person name="Miura T."/>
            <person name="Yokobori S."/>
            <person name="Miyagawa K."/>
            <person name="Suzuki Y."/>
            <person name="Kubo T."/>
            <person name="Oyama M."/>
            <person name="Kohara Y."/>
            <person name="Fujiyama A."/>
            <person name="Arakawa K."/>
            <person name="Katayama T."/>
            <person name="Toyoda A."/>
            <person name="Kunieda T."/>
        </authorList>
    </citation>
    <scope>NUCLEOTIDE SEQUENCE [LARGE SCALE GENOMIC DNA]</scope>
    <source>
        <strain evidence="2 3">YOKOZUNA-1</strain>
    </source>
</reference>
<feature type="region of interest" description="Disordered" evidence="1">
    <location>
        <begin position="56"/>
        <end position="75"/>
    </location>
</feature>
<evidence type="ECO:0000313" key="2">
    <source>
        <dbReference type="EMBL" id="GAU88058.1"/>
    </source>
</evidence>
<dbReference type="Gene3D" id="3.10.20.90">
    <property type="entry name" value="Phosphatidylinositol 3-kinase Catalytic Subunit, Chain A, domain 1"/>
    <property type="match status" value="1"/>
</dbReference>
<dbReference type="EMBL" id="BDGG01000001">
    <property type="protein sequence ID" value="GAU88058.1"/>
    <property type="molecule type" value="Genomic_DNA"/>
</dbReference>
<gene>
    <name evidence="2" type="primary">RvY_00825-1</name>
    <name evidence="2" type="synonym">RvY_00825.1</name>
    <name evidence="2" type="ORF">RvY_00825</name>
</gene>
<dbReference type="Proteomes" id="UP000186922">
    <property type="component" value="Unassembled WGS sequence"/>
</dbReference>
<keyword evidence="3" id="KW-1185">Reference proteome</keyword>
<organism evidence="2 3">
    <name type="scientific">Ramazzottius varieornatus</name>
    <name type="common">Water bear</name>
    <name type="synonym">Tardigrade</name>
    <dbReference type="NCBI Taxonomy" id="947166"/>
    <lineage>
        <taxon>Eukaryota</taxon>
        <taxon>Metazoa</taxon>
        <taxon>Ecdysozoa</taxon>
        <taxon>Tardigrada</taxon>
        <taxon>Eutardigrada</taxon>
        <taxon>Parachela</taxon>
        <taxon>Hypsibioidea</taxon>
        <taxon>Ramazzottiidae</taxon>
        <taxon>Ramazzottius</taxon>
    </lineage>
</organism>
<evidence type="ECO:0000313" key="3">
    <source>
        <dbReference type="Proteomes" id="UP000186922"/>
    </source>
</evidence>
<sequence>MVEAVVGHENFIVTWKDSDNDSIHVTSESEFTECVDHTAWRTRRGDLIKLYVRSASQEDPHGKNKFEGKSCFDVQ</sequence>
<protein>
    <submittedName>
        <fullName evidence="2">Uncharacterized protein</fullName>
    </submittedName>
</protein>
<dbReference type="SUPFAM" id="SSF54277">
    <property type="entry name" value="CAD &amp; PB1 domains"/>
    <property type="match status" value="1"/>
</dbReference>
<proteinExistence type="predicted"/>
<comment type="caution">
    <text evidence="2">The sequence shown here is derived from an EMBL/GenBank/DDBJ whole genome shotgun (WGS) entry which is preliminary data.</text>
</comment>
<evidence type="ECO:0000256" key="1">
    <source>
        <dbReference type="SAM" id="MobiDB-lite"/>
    </source>
</evidence>
<name>A0A1D1UPH3_RAMVA</name>
<dbReference type="AlphaFoldDB" id="A0A1D1UPH3"/>
<accession>A0A1D1UPH3</accession>